<dbReference type="EMBL" id="CP113520">
    <property type="protein sequence ID" value="WAJ29350.1"/>
    <property type="molecule type" value="Genomic_DNA"/>
</dbReference>
<gene>
    <name evidence="1" type="ORF">OXU80_03690</name>
</gene>
<dbReference type="Proteomes" id="UP001163223">
    <property type="component" value="Chromosome"/>
</dbReference>
<name>A0ACD4NQZ3_9HYPH</name>
<proteinExistence type="predicted"/>
<evidence type="ECO:0000313" key="1">
    <source>
        <dbReference type="EMBL" id="WAJ29350.1"/>
    </source>
</evidence>
<protein>
    <submittedName>
        <fullName evidence="1">MATE family efflux transporter</fullName>
    </submittedName>
</protein>
<organism evidence="1 2">
    <name type="scientific">Antarcticirhabdus aurantiaca</name>
    <dbReference type="NCBI Taxonomy" id="2606717"/>
    <lineage>
        <taxon>Bacteria</taxon>
        <taxon>Pseudomonadati</taxon>
        <taxon>Pseudomonadota</taxon>
        <taxon>Alphaproteobacteria</taxon>
        <taxon>Hyphomicrobiales</taxon>
        <taxon>Aurantimonadaceae</taxon>
        <taxon>Antarcticirhabdus</taxon>
    </lineage>
</organism>
<accession>A0ACD4NQZ3</accession>
<keyword evidence="2" id="KW-1185">Reference proteome</keyword>
<reference evidence="1" key="1">
    <citation type="submission" date="2022-11" db="EMBL/GenBank/DDBJ databases">
        <title>beta-Carotene-producing bacterium, Jeongeuplla avenae sp. nov., alleviates the salt stress of Arabidopsis seedlings.</title>
        <authorList>
            <person name="Jiang L."/>
            <person name="Lee J."/>
        </authorList>
    </citation>
    <scope>NUCLEOTIDE SEQUENCE</scope>
    <source>
        <strain evidence="1">DY_R2A_6</strain>
    </source>
</reference>
<evidence type="ECO:0000313" key="2">
    <source>
        <dbReference type="Proteomes" id="UP001163223"/>
    </source>
</evidence>
<sequence length="449" mass="47061">MSASGASAPRPFTVDHRAVLRIALPMILTHLSSPLVGFVAAGVVGRLGDAALLGGVALAAVIFDVVFVSCNFLRGATTGFTAQAVGAGDRAEEQSMLLGGLAIALGIGLSLLLLQGPVLALGLAALSANGPVAEAASAYFAVRVWSAPFVLVNYVVFGWLLGRGDAGLALAMQTLLNGFNIALSLLFVLHLEWGVEGAALSSLLAEGLTAAAGAALLLARTSARHWHLSALIDPARVKRLFAVNADMLVRSLALLVGLSFFTRESGGFGTDVLAANTILLRYYFVAVAFLDGIAAAAEQLAGRSVGARHRPAFEATVRLTTLWGVLLALLLSAAILVTGPGVIAFMAPTQAVQDAASQYLVWVVLLPLSGVVAFQMDGIFIGATWSREMRNMMLLSLAVYLATWSVAEPLFGNHGLWFSLLVFQGVRSIVFRIWMARLVPRTFGGQPVL</sequence>